<dbReference type="FunFam" id="1.25.40.10:FF:000285">
    <property type="entry name" value="Pentatricopeptide repeat-containing protein, chloroplastic"/>
    <property type="match status" value="1"/>
</dbReference>
<dbReference type="Pfam" id="PF01535">
    <property type="entry name" value="PPR"/>
    <property type="match status" value="4"/>
</dbReference>
<reference evidence="2" key="2">
    <citation type="journal article" date="2023" name="Plants (Basel)">
        <title>Annotation of the Turnera subulata (Passifloraceae) Draft Genome Reveals the S-Locus Evolved after the Divergence of Turneroideae from Passifloroideae in a Stepwise Manner.</title>
        <authorList>
            <person name="Henning P.M."/>
            <person name="Roalson E.H."/>
            <person name="Mir W."/>
            <person name="McCubbin A.G."/>
            <person name="Shore J.S."/>
        </authorList>
    </citation>
    <scope>NUCLEOTIDE SEQUENCE</scope>
    <source>
        <strain evidence="2">F60SS</strain>
    </source>
</reference>
<dbReference type="InterPro" id="IPR002885">
    <property type="entry name" value="PPR_rpt"/>
</dbReference>
<dbReference type="NCBIfam" id="TIGR00756">
    <property type="entry name" value="PPR"/>
    <property type="match status" value="1"/>
</dbReference>
<dbReference type="GO" id="GO:0009451">
    <property type="term" value="P:RNA modification"/>
    <property type="evidence" value="ECO:0007669"/>
    <property type="project" value="InterPro"/>
</dbReference>
<dbReference type="InterPro" id="IPR011990">
    <property type="entry name" value="TPR-like_helical_dom_sf"/>
</dbReference>
<gene>
    <name evidence="2" type="ORF">Tsubulata_039601</name>
</gene>
<dbReference type="EMBL" id="JAKUCV010006561">
    <property type="protein sequence ID" value="KAJ4826858.1"/>
    <property type="molecule type" value="Genomic_DNA"/>
</dbReference>
<evidence type="ECO:0000313" key="3">
    <source>
        <dbReference type="Proteomes" id="UP001141552"/>
    </source>
</evidence>
<dbReference type="Gene3D" id="1.25.40.10">
    <property type="entry name" value="Tetratricopeptide repeat domain"/>
    <property type="match status" value="2"/>
</dbReference>
<evidence type="ECO:0008006" key="4">
    <source>
        <dbReference type="Google" id="ProtNLM"/>
    </source>
</evidence>
<dbReference type="AlphaFoldDB" id="A0A9Q0J3A2"/>
<evidence type="ECO:0000256" key="1">
    <source>
        <dbReference type="ARBA" id="ARBA00022737"/>
    </source>
</evidence>
<dbReference type="PANTHER" id="PTHR47926">
    <property type="entry name" value="PENTATRICOPEPTIDE REPEAT-CONTAINING PROTEIN"/>
    <property type="match status" value="1"/>
</dbReference>
<keyword evidence="3" id="KW-1185">Reference proteome</keyword>
<comment type="caution">
    <text evidence="2">The sequence shown here is derived from an EMBL/GenBank/DDBJ whole genome shotgun (WGS) entry which is preliminary data.</text>
</comment>
<dbReference type="OrthoDB" id="185373at2759"/>
<dbReference type="GO" id="GO:0003723">
    <property type="term" value="F:RNA binding"/>
    <property type="evidence" value="ECO:0007669"/>
    <property type="project" value="InterPro"/>
</dbReference>
<organism evidence="2 3">
    <name type="scientific">Turnera subulata</name>
    <dbReference type="NCBI Taxonomy" id="218843"/>
    <lineage>
        <taxon>Eukaryota</taxon>
        <taxon>Viridiplantae</taxon>
        <taxon>Streptophyta</taxon>
        <taxon>Embryophyta</taxon>
        <taxon>Tracheophyta</taxon>
        <taxon>Spermatophyta</taxon>
        <taxon>Magnoliopsida</taxon>
        <taxon>eudicotyledons</taxon>
        <taxon>Gunneridae</taxon>
        <taxon>Pentapetalae</taxon>
        <taxon>rosids</taxon>
        <taxon>fabids</taxon>
        <taxon>Malpighiales</taxon>
        <taxon>Passifloraceae</taxon>
        <taxon>Turnera</taxon>
    </lineage>
</organism>
<dbReference type="InterPro" id="IPR046960">
    <property type="entry name" value="PPR_At4g14850-like_plant"/>
</dbReference>
<accession>A0A9Q0J3A2</accession>
<sequence>MGRGGVRFDRRTLAVVLKACAGLEECGLGIQVHAFLVKLGFEDDVVAGSALLDMYAKCKRLDDSLRVFSGISEKNWVCWSAIIAGCILNYRYVEGFRLFKDMLKLGVGVSQSIYASVFRCCADLGALRLGTQLHGHAVTSHFGSDVIVGTATLDMYAKCGSMRDARKLFNSLPKPRLQSYNAIIVASGRNGDGIEALRLFLRLLRSGLDFDAITLSGVFSACASTKRENNLQKFVEEEDGKMGMVKN</sequence>
<dbReference type="FunFam" id="1.25.40.10:FF:000670">
    <property type="entry name" value="Pentatricopeptide repeat-containing protein"/>
    <property type="match status" value="1"/>
</dbReference>
<name>A0A9Q0J3A2_9ROSI</name>
<keyword evidence="1" id="KW-0677">Repeat</keyword>
<protein>
    <recommendedName>
        <fullName evidence="4">Pentatricopeptide repeat-containing protein</fullName>
    </recommendedName>
</protein>
<reference evidence="2" key="1">
    <citation type="submission" date="2022-02" db="EMBL/GenBank/DDBJ databases">
        <authorList>
            <person name="Henning P.M."/>
            <person name="McCubbin A.G."/>
            <person name="Shore J.S."/>
        </authorList>
    </citation>
    <scope>NUCLEOTIDE SEQUENCE</scope>
    <source>
        <strain evidence="2">F60SS</strain>
        <tissue evidence="2">Leaves</tissue>
    </source>
</reference>
<dbReference type="Proteomes" id="UP001141552">
    <property type="component" value="Unassembled WGS sequence"/>
</dbReference>
<proteinExistence type="predicted"/>
<dbReference type="PANTHER" id="PTHR47926:SF406">
    <property type="entry name" value="REPEAT (PPR) SUPERFAMILY PROTEIN, PUTATIVE-RELATED"/>
    <property type="match status" value="1"/>
</dbReference>
<evidence type="ECO:0000313" key="2">
    <source>
        <dbReference type="EMBL" id="KAJ4826858.1"/>
    </source>
</evidence>